<dbReference type="EMBL" id="KZ613783">
    <property type="protein sequence ID" value="PMD62441.1"/>
    <property type="molecule type" value="Genomic_DNA"/>
</dbReference>
<keyword evidence="1" id="KW-0812">Transmembrane</keyword>
<name>A0A2J6THH0_9HELO</name>
<dbReference type="AlphaFoldDB" id="A0A2J6THH0"/>
<dbReference type="RefSeq" id="XP_024739345.1">
    <property type="nucleotide sequence ID" value="XM_024882790.1"/>
</dbReference>
<dbReference type="InParanoid" id="A0A2J6THH0"/>
<keyword evidence="3" id="KW-1185">Reference proteome</keyword>
<reference evidence="2 3" key="1">
    <citation type="submission" date="2016-04" db="EMBL/GenBank/DDBJ databases">
        <title>A degradative enzymes factory behind the ericoid mycorrhizal symbiosis.</title>
        <authorList>
            <consortium name="DOE Joint Genome Institute"/>
            <person name="Martino E."/>
            <person name="Morin E."/>
            <person name="Grelet G."/>
            <person name="Kuo A."/>
            <person name="Kohler A."/>
            <person name="Daghino S."/>
            <person name="Barry K."/>
            <person name="Choi C."/>
            <person name="Cichocki N."/>
            <person name="Clum A."/>
            <person name="Copeland A."/>
            <person name="Hainaut M."/>
            <person name="Haridas S."/>
            <person name="Labutti K."/>
            <person name="Lindquist E."/>
            <person name="Lipzen A."/>
            <person name="Khouja H.-R."/>
            <person name="Murat C."/>
            <person name="Ohm R."/>
            <person name="Olson A."/>
            <person name="Spatafora J."/>
            <person name="Veneault-Fourrey C."/>
            <person name="Henrissat B."/>
            <person name="Grigoriev I."/>
            <person name="Martin F."/>
            <person name="Perotto S."/>
        </authorList>
    </citation>
    <scope>NUCLEOTIDE SEQUENCE [LARGE SCALE GENOMIC DNA]</scope>
    <source>
        <strain evidence="2 3">E</strain>
    </source>
</reference>
<sequence>MTCQRVRFKRNQKTHSTLLEKGEMPMDDAEYSSTGCDTSDMEMTNFTFDDEPSIKLENWPQARKALILAVAVNLVAIAPTACRLPLGSFTLLSRILDSMMATRGKLSGLHLPRQLSDWQDYSRTIEWQLRQESSQPRHNIWLHDVDNGMYFCTELGRVCLKII</sequence>
<evidence type="ECO:0000313" key="2">
    <source>
        <dbReference type="EMBL" id="PMD62441.1"/>
    </source>
</evidence>
<gene>
    <name evidence="2" type="ORF">K444DRAFT_627374</name>
</gene>
<accession>A0A2J6THH0</accession>
<dbReference type="Proteomes" id="UP000235371">
    <property type="component" value="Unassembled WGS sequence"/>
</dbReference>
<protein>
    <submittedName>
        <fullName evidence="2">Uncharacterized protein</fullName>
    </submittedName>
</protein>
<evidence type="ECO:0000256" key="1">
    <source>
        <dbReference type="SAM" id="Phobius"/>
    </source>
</evidence>
<feature type="transmembrane region" description="Helical" evidence="1">
    <location>
        <begin position="65"/>
        <end position="86"/>
    </location>
</feature>
<keyword evidence="1" id="KW-1133">Transmembrane helix</keyword>
<organism evidence="2 3">
    <name type="scientific">Hyaloscypha bicolor E</name>
    <dbReference type="NCBI Taxonomy" id="1095630"/>
    <lineage>
        <taxon>Eukaryota</taxon>
        <taxon>Fungi</taxon>
        <taxon>Dikarya</taxon>
        <taxon>Ascomycota</taxon>
        <taxon>Pezizomycotina</taxon>
        <taxon>Leotiomycetes</taxon>
        <taxon>Helotiales</taxon>
        <taxon>Hyaloscyphaceae</taxon>
        <taxon>Hyaloscypha</taxon>
        <taxon>Hyaloscypha bicolor</taxon>
    </lineage>
</organism>
<dbReference type="GeneID" id="36590867"/>
<keyword evidence="1" id="KW-0472">Membrane</keyword>
<evidence type="ECO:0000313" key="3">
    <source>
        <dbReference type="Proteomes" id="UP000235371"/>
    </source>
</evidence>
<proteinExistence type="predicted"/>